<name>A0A674GZ52_TAEGU</name>
<keyword evidence="1" id="KW-0175">Coiled coil</keyword>
<dbReference type="InterPro" id="IPR028170">
    <property type="entry name" value="KASH5"/>
</dbReference>
<feature type="coiled-coil region" evidence="1">
    <location>
        <begin position="39"/>
        <end position="153"/>
    </location>
</feature>
<sequence length="360" mass="39185">MGMPTQPAVSHPAEDDGHTTPAAAQLQGDNMDVTTPAEAAGLRSRARQLAAQNAKLQRDVELAEELNARLAEEIAELQTQLRSSRQALEHARAAVDELDDVKAVVKQLEEENTELRRQARHAEKEQRSLCSQAECLQEENQRLLAEGQGLREQIQAQAARTASLEDQLCRCTALLSARDAALAQAGQRAQELTTALEEYKRMVQVQHVRPRCEPRQRPQQSPTVATLYEGPRVTIPSPPQELRLEMTQLRQQMGQMRDAWAMYVGDTWAGDILRMLRSPHLSILTLLCLPQAPVVPGQPDGHPGHGGGQPGESGVRGDPAGSPQPLTQRLCPGDSGQRGGGGGGGQRDGAVRRRSPAVEQ</sequence>
<evidence type="ECO:0000259" key="3">
    <source>
        <dbReference type="Pfam" id="PF14662"/>
    </source>
</evidence>
<dbReference type="GO" id="GO:0034397">
    <property type="term" value="P:telomere localization"/>
    <property type="evidence" value="ECO:0007669"/>
    <property type="project" value="InterPro"/>
</dbReference>
<dbReference type="GO" id="GO:0000781">
    <property type="term" value="C:chromosome, telomeric region"/>
    <property type="evidence" value="ECO:0007669"/>
    <property type="project" value="TreeGrafter"/>
</dbReference>
<feature type="domain" description="KASH5-like coiled-coil" evidence="3">
    <location>
        <begin position="40"/>
        <end position="204"/>
    </location>
</feature>
<evidence type="ECO:0000256" key="2">
    <source>
        <dbReference type="SAM" id="MobiDB-lite"/>
    </source>
</evidence>
<dbReference type="Proteomes" id="UP000007754">
    <property type="component" value="Unplaced"/>
</dbReference>
<feature type="compositionally biased region" description="Gly residues" evidence="2">
    <location>
        <begin position="336"/>
        <end position="347"/>
    </location>
</feature>
<organism evidence="4 5">
    <name type="scientific">Taeniopygia guttata</name>
    <name type="common">Zebra finch</name>
    <name type="synonym">Poephila guttata</name>
    <dbReference type="NCBI Taxonomy" id="59729"/>
    <lineage>
        <taxon>Eukaryota</taxon>
        <taxon>Metazoa</taxon>
        <taxon>Chordata</taxon>
        <taxon>Craniata</taxon>
        <taxon>Vertebrata</taxon>
        <taxon>Euteleostomi</taxon>
        <taxon>Archelosauria</taxon>
        <taxon>Archosauria</taxon>
        <taxon>Dinosauria</taxon>
        <taxon>Saurischia</taxon>
        <taxon>Theropoda</taxon>
        <taxon>Coelurosauria</taxon>
        <taxon>Aves</taxon>
        <taxon>Neognathae</taxon>
        <taxon>Neoaves</taxon>
        <taxon>Telluraves</taxon>
        <taxon>Australaves</taxon>
        <taxon>Passeriformes</taxon>
        <taxon>Passeroidea</taxon>
        <taxon>Estrildidae</taxon>
        <taxon>Estrildinae</taxon>
        <taxon>Taeniopygia</taxon>
    </lineage>
</organism>
<dbReference type="GO" id="GO:0000800">
    <property type="term" value="C:lateral element"/>
    <property type="evidence" value="ECO:0007669"/>
    <property type="project" value="TreeGrafter"/>
</dbReference>
<dbReference type="InterPro" id="IPR028168">
    <property type="entry name" value="KASH5_CC"/>
</dbReference>
<dbReference type="GO" id="GO:0051225">
    <property type="term" value="P:spindle assembly"/>
    <property type="evidence" value="ECO:0007669"/>
    <property type="project" value="TreeGrafter"/>
</dbReference>
<protein>
    <recommendedName>
        <fullName evidence="3">KASH5-like coiled-coil domain-containing protein</fullName>
    </recommendedName>
</protein>
<evidence type="ECO:0000313" key="5">
    <source>
        <dbReference type="Proteomes" id="UP000007754"/>
    </source>
</evidence>
<dbReference type="Pfam" id="PF14662">
    <property type="entry name" value="KASH_CCD"/>
    <property type="match status" value="1"/>
</dbReference>
<dbReference type="GeneTree" id="ENSGT00420000029926"/>
<accession>A0A674GZ52</accession>
<dbReference type="GO" id="GO:0007015">
    <property type="term" value="P:actin filament organization"/>
    <property type="evidence" value="ECO:0007669"/>
    <property type="project" value="TreeGrafter"/>
</dbReference>
<dbReference type="PANTHER" id="PTHR47300:SF1">
    <property type="entry name" value="PROTEIN KASH5"/>
    <property type="match status" value="1"/>
</dbReference>
<dbReference type="PANTHER" id="PTHR47300">
    <property type="entry name" value="PROTEIN KASH5"/>
    <property type="match status" value="1"/>
</dbReference>
<feature type="region of interest" description="Disordered" evidence="2">
    <location>
        <begin position="1"/>
        <end position="31"/>
    </location>
</feature>
<proteinExistence type="predicted"/>
<dbReference type="GO" id="GO:0070840">
    <property type="term" value="F:dynein complex binding"/>
    <property type="evidence" value="ECO:0007669"/>
    <property type="project" value="TreeGrafter"/>
</dbReference>
<evidence type="ECO:0000256" key="1">
    <source>
        <dbReference type="SAM" id="Coils"/>
    </source>
</evidence>
<dbReference type="InParanoid" id="A0A674GZ52"/>
<dbReference type="GO" id="GO:0051653">
    <property type="term" value="P:spindle localization"/>
    <property type="evidence" value="ECO:0007669"/>
    <property type="project" value="TreeGrafter"/>
</dbReference>
<dbReference type="GO" id="GO:0005640">
    <property type="term" value="C:nuclear outer membrane"/>
    <property type="evidence" value="ECO:0007669"/>
    <property type="project" value="TreeGrafter"/>
</dbReference>
<dbReference type="AlphaFoldDB" id="A0A674GZ52"/>
<dbReference type="GO" id="GO:0007129">
    <property type="term" value="P:homologous chromosome pairing at meiosis"/>
    <property type="evidence" value="ECO:0007669"/>
    <property type="project" value="TreeGrafter"/>
</dbReference>
<dbReference type="GO" id="GO:0034993">
    <property type="term" value="C:meiotic nuclear membrane microtubule tethering complex"/>
    <property type="evidence" value="ECO:0007669"/>
    <property type="project" value="InterPro"/>
</dbReference>
<feature type="region of interest" description="Disordered" evidence="2">
    <location>
        <begin position="212"/>
        <end position="238"/>
    </location>
</feature>
<evidence type="ECO:0000313" key="4">
    <source>
        <dbReference type="Ensembl" id="ENSTGUP00000028419.1"/>
    </source>
</evidence>
<dbReference type="GO" id="GO:0090619">
    <property type="term" value="C:meiotic spindle pole"/>
    <property type="evidence" value="ECO:0007669"/>
    <property type="project" value="TreeGrafter"/>
</dbReference>
<feature type="region of interest" description="Disordered" evidence="2">
    <location>
        <begin position="295"/>
        <end position="360"/>
    </location>
</feature>
<dbReference type="Ensembl" id="ENSTGUT00000038392.1">
    <property type="protein sequence ID" value="ENSTGUP00000028419.1"/>
    <property type="gene ID" value="ENSTGUG00000019509.1"/>
</dbReference>
<reference evidence="4" key="2">
    <citation type="submission" date="2025-09" db="UniProtKB">
        <authorList>
            <consortium name="Ensembl"/>
        </authorList>
    </citation>
    <scope>IDENTIFICATION</scope>
</reference>
<dbReference type="GO" id="GO:0090220">
    <property type="term" value="P:chromosome localization to nuclear envelope involved in homologous chromosome segregation"/>
    <property type="evidence" value="ECO:0007669"/>
    <property type="project" value="TreeGrafter"/>
</dbReference>
<keyword evidence="5" id="KW-1185">Reference proteome</keyword>
<reference evidence="4" key="1">
    <citation type="submission" date="2025-08" db="UniProtKB">
        <authorList>
            <consortium name="Ensembl"/>
        </authorList>
    </citation>
    <scope>IDENTIFICATION</scope>
</reference>